<evidence type="ECO:0000256" key="3">
    <source>
        <dbReference type="ARBA" id="ARBA00022679"/>
    </source>
</evidence>
<dbReference type="PANTHER" id="PTHR48044:SF39">
    <property type="entry name" value="GLYCOSYLTRANSFERASE"/>
    <property type="match status" value="1"/>
</dbReference>
<dbReference type="AlphaFoldDB" id="A0ABD1HCD5"/>
<dbReference type="InterPro" id="IPR058980">
    <property type="entry name" value="Glyco_transf_N"/>
</dbReference>
<dbReference type="Pfam" id="PF00201">
    <property type="entry name" value="UDPGT"/>
    <property type="match status" value="1"/>
</dbReference>
<comment type="similarity">
    <text evidence="1 4">Belongs to the UDP-glycosyltransferase family.</text>
</comment>
<reference evidence="7 8" key="1">
    <citation type="submission" date="2024-06" db="EMBL/GenBank/DDBJ databases">
        <title>A chromosome level genome sequence of Diviner's sage (Salvia divinorum).</title>
        <authorList>
            <person name="Ford S.A."/>
            <person name="Ro D.-K."/>
            <person name="Ness R.W."/>
            <person name="Phillips M.A."/>
        </authorList>
    </citation>
    <scope>NUCLEOTIDE SEQUENCE [LARGE SCALE GENOMIC DNA]</scope>
    <source>
        <strain evidence="7">SAF-2024a</strain>
        <tissue evidence="7">Leaf</tissue>
    </source>
</reference>
<keyword evidence="8" id="KW-1185">Reference proteome</keyword>
<proteinExistence type="inferred from homology"/>
<keyword evidence="3 4" id="KW-0808">Transferase</keyword>
<dbReference type="PROSITE" id="PS00375">
    <property type="entry name" value="UDPGT"/>
    <property type="match status" value="1"/>
</dbReference>
<evidence type="ECO:0000256" key="5">
    <source>
        <dbReference type="RuleBase" id="RU362057"/>
    </source>
</evidence>
<accession>A0ABD1HCD5</accession>
<gene>
    <name evidence="7" type="ORF">AAHA92_13522</name>
</gene>
<dbReference type="InterPro" id="IPR002213">
    <property type="entry name" value="UDP_glucos_trans"/>
</dbReference>
<name>A0ABD1HCD5_SALDI</name>
<dbReference type="Gene3D" id="3.40.50.2000">
    <property type="entry name" value="Glycogen Phosphorylase B"/>
    <property type="match status" value="2"/>
</dbReference>
<dbReference type="SUPFAM" id="SSF53756">
    <property type="entry name" value="UDP-Glycosyltransferase/glycogen phosphorylase"/>
    <property type="match status" value="1"/>
</dbReference>
<dbReference type="Pfam" id="PF26168">
    <property type="entry name" value="Glyco_transf_N"/>
    <property type="match status" value="1"/>
</dbReference>
<dbReference type="GO" id="GO:0016138">
    <property type="term" value="P:glycoside biosynthetic process"/>
    <property type="evidence" value="ECO:0007669"/>
    <property type="project" value="UniProtKB-ARBA"/>
</dbReference>
<dbReference type="PANTHER" id="PTHR48044">
    <property type="entry name" value="GLYCOSYLTRANSFERASE"/>
    <property type="match status" value="1"/>
</dbReference>
<evidence type="ECO:0000256" key="4">
    <source>
        <dbReference type="RuleBase" id="RU003718"/>
    </source>
</evidence>
<dbReference type="CDD" id="cd03784">
    <property type="entry name" value="GT1_Gtf-like"/>
    <property type="match status" value="1"/>
</dbReference>
<keyword evidence="2 4" id="KW-0328">Glycosyltransferase</keyword>
<organism evidence="7 8">
    <name type="scientific">Salvia divinorum</name>
    <name type="common">Maria pastora</name>
    <name type="synonym">Diviner's sage</name>
    <dbReference type="NCBI Taxonomy" id="28513"/>
    <lineage>
        <taxon>Eukaryota</taxon>
        <taxon>Viridiplantae</taxon>
        <taxon>Streptophyta</taxon>
        <taxon>Embryophyta</taxon>
        <taxon>Tracheophyta</taxon>
        <taxon>Spermatophyta</taxon>
        <taxon>Magnoliopsida</taxon>
        <taxon>eudicotyledons</taxon>
        <taxon>Gunneridae</taxon>
        <taxon>Pentapetalae</taxon>
        <taxon>asterids</taxon>
        <taxon>lamiids</taxon>
        <taxon>Lamiales</taxon>
        <taxon>Lamiaceae</taxon>
        <taxon>Nepetoideae</taxon>
        <taxon>Mentheae</taxon>
        <taxon>Salviinae</taxon>
        <taxon>Salvia</taxon>
        <taxon>Salvia subgen. Calosphace</taxon>
    </lineage>
</organism>
<dbReference type="EC" id="2.4.1.-" evidence="5"/>
<sequence>MNSSKNQSPRILMFPWLGYGHITPYLELAKKLTTKGFFIYLCSTEATLTSIQNKITQNFSNSIELVPLSLEVSSDLPANFHTTNGLPPHLMVKLKAAFDKSAEKFSAILKDLKPDLLIFDFLQPWAPRLAEAENIPSVIFITSSSVMTSFMFHHFKTPDAEFPYKNIRFHDYESRFMDELLANARDCREREKGSVGVNKSCKIVLIKGFREIEGRYIDYVSGLTGKRFVPVGPLVQEPSVDDGGSSEVLSWLEKKEAMSTVFVSFGSEYFLSKEDMDGIAHGLLLSKVNFIWVVRFPEGEVVLEEKFPEGFLEMVGYRGKIIQGWAPQTKILVHENVGGFVSHCGWNSVMESLKFGVPIIAVPMHLDQPINARLVEEIGAGKEVLRDGDGRLNAETVAAVINRVVLEDEVRAKAADIKAKLALKGDQEIDEMARELMSICSKS</sequence>
<comment type="caution">
    <text evidence="7">The sequence shown here is derived from an EMBL/GenBank/DDBJ whole genome shotgun (WGS) entry which is preliminary data.</text>
</comment>
<protein>
    <recommendedName>
        <fullName evidence="5">Glycosyltransferase</fullName>
        <ecNumber evidence="5">2.4.1.-</ecNumber>
    </recommendedName>
</protein>
<dbReference type="FunFam" id="3.40.50.2000:FF:000060">
    <property type="entry name" value="Glycosyltransferase"/>
    <property type="match status" value="1"/>
</dbReference>
<evidence type="ECO:0000313" key="8">
    <source>
        <dbReference type="Proteomes" id="UP001567538"/>
    </source>
</evidence>
<dbReference type="EMBL" id="JBEAFC010000006">
    <property type="protein sequence ID" value="KAL1552759.1"/>
    <property type="molecule type" value="Genomic_DNA"/>
</dbReference>
<evidence type="ECO:0000256" key="1">
    <source>
        <dbReference type="ARBA" id="ARBA00009995"/>
    </source>
</evidence>
<evidence type="ECO:0000313" key="7">
    <source>
        <dbReference type="EMBL" id="KAL1552759.1"/>
    </source>
</evidence>
<evidence type="ECO:0000256" key="2">
    <source>
        <dbReference type="ARBA" id="ARBA00022676"/>
    </source>
</evidence>
<dbReference type="GO" id="GO:0008194">
    <property type="term" value="F:UDP-glycosyltransferase activity"/>
    <property type="evidence" value="ECO:0007669"/>
    <property type="project" value="UniProtKB-ARBA"/>
</dbReference>
<evidence type="ECO:0000259" key="6">
    <source>
        <dbReference type="Pfam" id="PF26168"/>
    </source>
</evidence>
<feature type="domain" description="Glycosyltransferase N-terminal" evidence="6">
    <location>
        <begin position="11"/>
        <end position="234"/>
    </location>
</feature>
<dbReference type="InterPro" id="IPR035595">
    <property type="entry name" value="UDP_glycos_trans_CS"/>
</dbReference>
<dbReference type="Proteomes" id="UP001567538">
    <property type="component" value="Unassembled WGS sequence"/>
</dbReference>